<evidence type="ECO:0000313" key="1">
    <source>
        <dbReference type="EMBL" id="RNF32955.1"/>
    </source>
</evidence>
<dbReference type="AlphaFoldDB" id="A0A3R7LIC3"/>
<comment type="caution">
    <text evidence="1">The sequence shown here is derived from an EMBL/GenBank/DDBJ whole genome shotgun (WGS) entry which is preliminary data.</text>
</comment>
<dbReference type="OrthoDB" id="7864782at2"/>
<gene>
    <name evidence="1" type="ORF">A7A09_019270</name>
</gene>
<keyword evidence="2" id="KW-1185">Reference proteome</keyword>
<evidence type="ECO:0000313" key="2">
    <source>
        <dbReference type="Proteomes" id="UP000238137"/>
    </source>
</evidence>
<sequence length="229" mass="25853">MPEVIPWPCNMKRVHAEYFLRWTTRSVGMSLAGHEQIVAPNAAVWEVAITFPRYFNEADLRDFERKVSMMRGRYNVVDLCICDPYKYGSGVNPKQVGFDDGTWFTDGTGFTDADITGGGSQPVLTSSSASAGDTEITIDLAGPPEIPMMRLNDFFSINGFLYKVCGRLASGWMRIEPPLRENVPSGTQIDVDPPHFFGRFATDDEGRRMREFLKWGEQVTVRFVEAFDR</sequence>
<accession>A0A3R7LIC3</accession>
<protein>
    <submittedName>
        <fullName evidence="1">Uncharacterized protein</fullName>
    </submittedName>
</protein>
<dbReference type="EMBL" id="PXNQ02000015">
    <property type="protein sequence ID" value="RNF32955.1"/>
    <property type="molecule type" value="Genomic_DNA"/>
</dbReference>
<name>A0A3R7LIC3_9RHOB</name>
<reference evidence="1" key="1">
    <citation type="submission" date="2018-05" db="EMBL/GenBank/DDBJ databases">
        <title>Reclassification of Methylarcula marina and Methylarcula terricola as Paracoccus methylarcula sp.nov., comb.nov. and Paracoccus terricola comb.nov.</title>
        <authorList>
            <person name="Shmareva M.N."/>
            <person name="Doronina N.V."/>
            <person name="Vasilenko O.V."/>
            <person name="Tarlachkov S.V."/>
            <person name="Trotsenko Y.A."/>
        </authorList>
    </citation>
    <scope>NUCLEOTIDE SEQUENCE [LARGE SCALE GENOMIC DNA]</scope>
    <source>
        <strain evidence="1">VKM B-2159</strain>
    </source>
</reference>
<dbReference type="Proteomes" id="UP000238137">
    <property type="component" value="Unassembled WGS sequence"/>
</dbReference>
<organism evidence="1 2">
    <name type="scientific">Paracoccus methylarcula</name>
    <dbReference type="NCBI Taxonomy" id="72022"/>
    <lineage>
        <taxon>Bacteria</taxon>
        <taxon>Pseudomonadati</taxon>
        <taxon>Pseudomonadota</taxon>
        <taxon>Alphaproteobacteria</taxon>
        <taxon>Rhodobacterales</taxon>
        <taxon>Paracoccaceae</taxon>
        <taxon>Paracoccus</taxon>
    </lineage>
</organism>
<proteinExistence type="predicted"/>